<keyword evidence="13" id="KW-1185">Reference proteome</keyword>
<evidence type="ECO:0000256" key="8">
    <source>
        <dbReference type="ARBA" id="ARBA00022989"/>
    </source>
</evidence>
<keyword evidence="3 11" id="KW-0633">Potassium transport</keyword>
<keyword evidence="5 11" id="KW-0547">Nucleotide-binding</keyword>
<accession>A0ABQ5QKZ9</accession>
<dbReference type="EMBL" id="BSDI01000002">
    <property type="protein sequence ID" value="GLH95366.1"/>
    <property type="molecule type" value="Genomic_DNA"/>
</dbReference>
<comment type="subunit">
    <text evidence="11">The system is composed of three essential subunits: KdpA, KdpB and KdpC.</text>
</comment>
<name>A0ABQ5QKZ9_9ACTN</name>
<comment type="subcellular location">
    <subcellularLocation>
        <location evidence="11">Cell membrane</location>
        <topology evidence="11">Single-pass membrane protein</topology>
    </subcellularLocation>
</comment>
<comment type="similarity">
    <text evidence="11">Belongs to the KdpC family.</text>
</comment>
<evidence type="ECO:0000256" key="6">
    <source>
        <dbReference type="ARBA" id="ARBA00022840"/>
    </source>
</evidence>
<evidence type="ECO:0000256" key="9">
    <source>
        <dbReference type="ARBA" id="ARBA00023065"/>
    </source>
</evidence>
<evidence type="ECO:0000256" key="2">
    <source>
        <dbReference type="ARBA" id="ARBA00022475"/>
    </source>
</evidence>
<gene>
    <name evidence="11 12" type="primary">kdpC</name>
    <name evidence="12" type="ORF">Pa4123_06380</name>
</gene>
<evidence type="ECO:0000256" key="10">
    <source>
        <dbReference type="ARBA" id="ARBA00023136"/>
    </source>
</evidence>
<dbReference type="InterPro" id="IPR003820">
    <property type="entry name" value="KdpC"/>
</dbReference>
<keyword evidence="1 11" id="KW-0813">Transport</keyword>
<evidence type="ECO:0000256" key="5">
    <source>
        <dbReference type="ARBA" id="ARBA00022741"/>
    </source>
</evidence>
<keyword evidence="9 11" id="KW-0406">Ion transport</keyword>
<organism evidence="12 13">
    <name type="scientific">Phytohabitans aurantiacus</name>
    <dbReference type="NCBI Taxonomy" id="3016789"/>
    <lineage>
        <taxon>Bacteria</taxon>
        <taxon>Bacillati</taxon>
        <taxon>Actinomycetota</taxon>
        <taxon>Actinomycetes</taxon>
        <taxon>Micromonosporales</taxon>
        <taxon>Micromonosporaceae</taxon>
    </lineage>
</organism>
<comment type="function">
    <text evidence="11">Part of the high-affinity ATP-driven potassium transport (or Kdp) system, which catalyzes the hydrolysis of ATP coupled with the electrogenic transport of potassium into the cytoplasm. This subunit acts as a catalytic chaperone that increases the ATP-binding affinity of the ATP-hydrolyzing subunit KdpB by the formation of a transient KdpB/KdpC/ATP ternary complex.</text>
</comment>
<protein>
    <recommendedName>
        <fullName evidence="11">Potassium-transporting ATPase KdpC subunit</fullName>
    </recommendedName>
    <alternativeName>
        <fullName evidence="11">ATP phosphohydrolase [potassium-transporting] C chain</fullName>
    </alternativeName>
    <alternativeName>
        <fullName evidence="11">Potassium-binding and translocating subunit C</fullName>
    </alternativeName>
    <alternativeName>
        <fullName evidence="11">Potassium-translocating ATPase C chain</fullName>
    </alternativeName>
</protein>
<evidence type="ECO:0000256" key="11">
    <source>
        <dbReference type="HAMAP-Rule" id="MF_00276"/>
    </source>
</evidence>
<keyword evidence="2 11" id="KW-1003">Cell membrane</keyword>
<evidence type="ECO:0000256" key="7">
    <source>
        <dbReference type="ARBA" id="ARBA00022958"/>
    </source>
</evidence>
<dbReference type="PANTHER" id="PTHR30042:SF2">
    <property type="entry name" value="POTASSIUM-TRANSPORTING ATPASE KDPC SUBUNIT"/>
    <property type="match status" value="1"/>
</dbReference>
<keyword evidence="4 11" id="KW-0812">Transmembrane</keyword>
<dbReference type="RefSeq" id="WP_281892363.1">
    <property type="nucleotide sequence ID" value="NZ_BSDI01000002.1"/>
</dbReference>
<evidence type="ECO:0000256" key="1">
    <source>
        <dbReference type="ARBA" id="ARBA00022448"/>
    </source>
</evidence>
<keyword evidence="7 11" id="KW-0630">Potassium</keyword>
<keyword evidence="8 11" id="KW-1133">Transmembrane helix</keyword>
<reference evidence="12" key="1">
    <citation type="submission" date="2022-12" db="EMBL/GenBank/DDBJ databases">
        <title>New Phytohabitans aurantiacus sp. RD004123 nov., an actinomycete isolated from soil.</title>
        <authorList>
            <person name="Triningsih D.W."/>
            <person name="Harunari E."/>
            <person name="Igarashi Y."/>
        </authorList>
    </citation>
    <scope>NUCLEOTIDE SEQUENCE</scope>
    <source>
        <strain evidence="12">RD004123</strain>
    </source>
</reference>
<keyword evidence="6 11" id="KW-0067">ATP-binding</keyword>
<feature type="transmembrane region" description="Helical" evidence="11">
    <location>
        <begin position="12"/>
        <end position="36"/>
    </location>
</feature>
<sequence>MRLPTWLAQHVAALRALLVFTVLLGLAYPLLMVAVAQLPGLRDRANGSLVENTAGKTVGSRLIGQAYTDADGNPIPTYFQSRPSAAGDGYDPTATAASNLGPEDVVDTADRASLLTQVCERSRAIGELEGVDGSRPYCTSDGVGAILAVFHRDGFTGPVTRVVSVNQTGTPFIPSYQGVPVDSAKAGEDYVADGGVLVAIRGDAPDKPAVPSDAVTASGSGLDPHISIEYAELQAPRIARERGTDNATIQRLIDEHTDGRALGFMGEPGVNVLELNLALDRELPR</sequence>
<evidence type="ECO:0000256" key="3">
    <source>
        <dbReference type="ARBA" id="ARBA00022538"/>
    </source>
</evidence>
<dbReference type="Proteomes" id="UP001144280">
    <property type="component" value="Unassembled WGS sequence"/>
</dbReference>
<evidence type="ECO:0000313" key="12">
    <source>
        <dbReference type="EMBL" id="GLH95366.1"/>
    </source>
</evidence>
<comment type="caution">
    <text evidence="12">The sequence shown here is derived from an EMBL/GenBank/DDBJ whole genome shotgun (WGS) entry which is preliminary data.</text>
</comment>
<dbReference type="PANTHER" id="PTHR30042">
    <property type="entry name" value="POTASSIUM-TRANSPORTING ATPASE C CHAIN"/>
    <property type="match status" value="1"/>
</dbReference>
<dbReference type="HAMAP" id="MF_00276">
    <property type="entry name" value="KdpC"/>
    <property type="match status" value="1"/>
</dbReference>
<keyword evidence="10 11" id="KW-0472">Membrane</keyword>
<evidence type="ECO:0000313" key="13">
    <source>
        <dbReference type="Proteomes" id="UP001144280"/>
    </source>
</evidence>
<dbReference type="Pfam" id="PF02669">
    <property type="entry name" value="KdpC"/>
    <property type="match status" value="2"/>
</dbReference>
<proteinExistence type="inferred from homology"/>
<evidence type="ECO:0000256" key="4">
    <source>
        <dbReference type="ARBA" id="ARBA00022692"/>
    </source>
</evidence>